<evidence type="ECO:0000313" key="1">
    <source>
        <dbReference type="EMBL" id="NLW35683.1"/>
    </source>
</evidence>
<dbReference type="Pfam" id="PF13527">
    <property type="entry name" value="Acetyltransf_9"/>
    <property type="match status" value="1"/>
</dbReference>
<sequence>MIQHDFNIERYDKPLHRKDDYLALAKLVFGANRQIMEHKWEWQYLSDTGFGNASLYLALEDDRVAGIMGCLPVVLNVKNHEVRAVWMVDAMTHPDFRKMGVAMRIHDRVESDYQVVMAKSVSDQILPLDKKRGYRLVGSTPYLVKVLSAKAFRQGFSQQDKADEAADRPYPVEERASAMTGIDLATRIDDSFDDLWERVRDKFDVAVMKNSLYLNWRYTKCPMSQYAVLQCRSGGRLEGFMVVKIVEKDGWIVETLVDPYDSPTFERLIRSALRLFRHERVARVYTLATHKSLKLKFYRHLFFPARTSSRIIFKPCDQGIVLDDNGGLWHMNEGDSDSELFRA</sequence>
<dbReference type="Proteomes" id="UP000777265">
    <property type="component" value="Unassembled WGS sequence"/>
</dbReference>
<reference evidence="1" key="1">
    <citation type="journal article" date="2020" name="Biotechnol. Biofuels">
        <title>New insights from the biogas microbiome by comprehensive genome-resolved metagenomics of nearly 1600 species originating from multiple anaerobic digesters.</title>
        <authorList>
            <person name="Campanaro S."/>
            <person name="Treu L."/>
            <person name="Rodriguez-R L.M."/>
            <person name="Kovalovszki A."/>
            <person name="Ziels R.M."/>
            <person name="Maus I."/>
            <person name="Zhu X."/>
            <person name="Kougias P.G."/>
            <person name="Basile A."/>
            <person name="Luo G."/>
            <person name="Schluter A."/>
            <person name="Konstantinidis K.T."/>
            <person name="Angelidaki I."/>
        </authorList>
    </citation>
    <scope>NUCLEOTIDE SEQUENCE</scope>
    <source>
        <strain evidence="1">AS06rmzACSIP_7</strain>
    </source>
</reference>
<accession>A0A971M445</accession>
<dbReference type="InterPro" id="IPR016181">
    <property type="entry name" value="Acyl_CoA_acyltransferase"/>
</dbReference>
<dbReference type="AlphaFoldDB" id="A0A971M445"/>
<reference evidence="1" key="2">
    <citation type="submission" date="2020-01" db="EMBL/GenBank/DDBJ databases">
        <authorList>
            <person name="Campanaro S."/>
        </authorList>
    </citation>
    <scope>NUCLEOTIDE SEQUENCE</scope>
    <source>
        <strain evidence="1">AS06rmzACSIP_7</strain>
    </source>
</reference>
<protein>
    <submittedName>
        <fullName evidence="1">GNAT family N-acetyltransferase</fullName>
    </submittedName>
</protein>
<gene>
    <name evidence="1" type="ORF">GXY80_09420</name>
</gene>
<comment type="caution">
    <text evidence="1">The sequence shown here is derived from an EMBL/GenBank/DDBJ whole genome shotgun (WGS) entry which is preliminary data.</text>
</comment>
<organism evidence="1 2">
    <name type="scientific">Syntrophorhabdus aromaticivorans</name>
    <dbReference type="NCBI Taxonomy" id="328301"/>
    <lineage>
        <taxon>Bacteria</taxon>
        <taxon>Pseudomonadati</taxon>
        <taxon>Thermodesulfobacteriota</taxon>
        <taxon>Syntrophorhabdia</taxon>
        <taxon>Syntrophorhabdales</taxon>
        <taxon>Syntrophorhabdaceae</taxon>
        <taxon>Syntrophorhabdus</taxon>
    </lineage>
</organism>
<evidence type="ECO:0000313" key="2">
    <source>
        <dbReference type="Proteomes" id="UP000777265"/>
    </source>
</evidence>
<dbReference type="SUPFAM" id="SSF55729">
    <property type="entry name" value="Acyl-CoA N-acyltransferases (Nat)"/>
    <property type="match status" value="1"/>
</dbReference>
<dbReference type="EMBL" id="JAAYEE010000157">
    <property type="protein sequence ID" value="NLW35683.1"/>
    <property type="molecule type" value="Genomic_DNA"/>
</dbReference>
<dbReference type="Gene3D" id="3.40.630.30">
    <property type="match status" value="1"/>
</dbReference>
<name>A0A971M445_9BACT</name>
<proteinExistence type="predicted"/>